<reference evidence="3" key="1">
    <citation type="submission" date="2018-02" db="EMBL/GenBank/DDBJ databases">
        <authorList>
            <person name="Holder M.E."/>
            <person name="Ajami N.J."/>
            <person name="Petrosino J.F."/>
        </authorList>
    </citation>
    <scope>NUCLEOTIDE SEQUENCE [LARGE SCALE GENOMIC DNA]</scope>
    <source>
        <strain evidence="3">CCUG 47132</strain>
    </source>
</reference>
<protein>
    <submittedName>
        <fullName evidence="2">Nitrogenase</fullName>
    </submittedName>
</protein>
<dbReference type="RefSeq" id="WP_106057240.1">
    <property type="nucleotide sequence ID" value="NZ_CP027228.1"/>
</dbReference>
<name>A0A2S0L4E8_9FIRM</name>
<dbReference type="AlphaFoldDB" id="A0A2S0L4E8"/>
<dbReference type="GO" id="GO:0016491">
    <property type="term" value="F:oxidoreductase activity"/>
    <property type="evidence" value="ECO:0007669"/>
    <property type="project" value="InterPro"/>
</dbReference>
<accession>A0A2S0L4E8</accession>
<dbReference type="EMBL" id="CP027228">
    <property type="protein sequence ID" value="AVM48166.1"/>
    <property type="molecule type" value="Genomic_DNA"/>
</dbReference>
<evidence type="ECO:0000313" key="2">
    <source>
        <dbReference type="EMBL" id="AVM48166.1"/>
    </source>
</evidence>
<keyword evidence="3" id="KW-1185">Reference proteome</keyword>
<dbReference type="SUPFAM" id="SSF53807">
    <property type="entry name" value="Helical backbone' metal receptor"/>
    <property type="match status" value="1"/>
</dbReference>
<dbReference type="InterPro" id="IPR000510">
    <property type="entry name" value="Nase/OxRdtase_comp1"/>
</dbReference>
<evidence type="ECO:0000313" key="3">
    <source>
        <dbReference type="Proteomes" id="UP000237883"/>
    </source>
</evidence>
<dbReference type="KEGG" id="mdv:C5Q96_04635"/>
<dbReference type="Proteomes" id="UP000237883">
    <property type="component" value="Chromosome"/>
</dbReference>
<dbReference type="OrthoDB" id="4959at2"/>
<feature type="domain" description="Nitrogenase/oxidoreductase component 1" evidence="1">
    <location>
        <begin position="74"/>
        <end position="365"/>
    </location>
</feature>
<evidence type="ECO:0000259" key="1">
    <source>
        <dbReference type="Pfam" id="PF00148"/>
    </source>
</evidence>
<gene>
    <name evidence="2" type="ORF">C5Q96_04635</name>
</gene>
<dbReference type="GeneID" id="78391545"/>
<organism evidence="2 3">
    <name type="scientific">Mogibacterium diversum</name>
    <dbReference type="NCBI Taxonomy" id="114527"/>
    <lineage>
        <taxon>Bacteria</taxon>
        <taxon>Bacillati</taxon>
        <taxon>Bacillota</taxon>
        <taxon>Clostridia</taxon>
        <taxon>Peptostreptococcales</taxon>
        <taxon>Anaerovoracaceae</taxon>
        <taxon>Mogibacterium</taxon>
    </lineage>
</organism>
<dbReference type="Pfam" id="PF00148">
    <property type="entry name" value="Oxidored_nitro"/>
    <property type="match status" value="1"/>
</dbReference>
<proteinExistence type="predicted"/>
<sequence>MLIDLHKPDINKAKVKLGDLDTLAPFPRKLEYSCPSRGGWTIAHTPMIIPGSHMIYIGASACLRGVVLSAAEYEGLDRFSMVLIEEKDILSGNMEELFIEGVTDILNKLDHKPTCVLPFTGCIHYFLATDIEYIYDELSARFPDIDFISSQMTPTMKINDHTPEEDMCRSMYLCIEEQPLNDKVVNFIGDSFPIDRSGDHMKLLHDNGFRTHDLASIDDYDEYKAMGESFLNIYSLPIAKWSTECLEERLGQKSLYMPYTYDYDEIDHDMSALSKIIGAPAPDFASLRAEADEALRDALSVIGDAQIAIDFMSTPRFLSLAKLLLSRGFNVTEIYGDALTPDSKLDLEWLQQNYPDIPLIATQDFRARFYPRDEAEGGKLLAIGQKAAYFTGTNHFVNLIANNSWYGYDAIKKLAAEMIDAFNNEKDTKSIIQVKAWGCSA</sequence>